<reference evidence="1 2" key="1">
    <citation type="submission" date="2017-06" db="EMBL/GenBank/DDBJ databases">
        <title>Aedes aegypti genome working group (AGWG) sequencing and assembly.</title>
        <authorList>
            <consortium name="Aedes aegypti Genome Working Group (AGWG)"/>
            <person name="Matthews B.J."/>
        </authorList>
    </citation>
    <scope>NUCLEOTIDE SEQUENCE [LARGE SCALE GENOMIC DNA]</scope>
    <source>
        <strain evidence="1 2">LVP_AGWG</strain>
    </source>
</reference>
<gene>
    <name evidence="1" type="primary">110679479</name>
</gene>
<dbReference type="InterPro" id="IPR006631">
    <property type="entry name" value="DM4_12"/>
</dbReference>
<accession>A0A6I8U0N1</accession>
<reference evidence="1" key="2">
    <citation type="submission" date="2020-05" db="UniProtKB">
        <authorList>
            <consortium name="EnsemblMetazoa"/>
        </authorList>
    </citation>
    <scope>IDENTIFICATION</scope>
    <source>
        <strain evidence="1">LVP_AGWG</strain>
    </source>
</reference>
<dbReference type="EnsemblMetazoa" id="AAEL022746-RA">
    <property type="protein sequence ID" value="AAEL022746-PA"/>
    <property type="gene ID" value="AAEL022746"/>
</dbReference>
<dbReference type="InParanoid" id="A0A6I8U0N1"/>
<dbReference type="OrthoDB" id="7526931at2759"/>
<organism evidence="1 2">
    <name type="scientific">Aedes aegypti</name>
    <name type="common">Yellowfever mosquito</name>
    <name type="synonym">Culex aegypti</name>
    <dbReference type="NCBI Taxonomy" id="7159"/>
    <lineage>
        <taxon>Eukaryota</taxon>
        <taxon>Metazoa</taxon>
        <taxon>Ecdysozoa</taxon>
        <taxon>Arthropoda</taxon>
        <taxon>Hexapoda</taxon>
        <taxon>Insecta</taxon>
        <taxon>Pterygota</taxon>
        <taxon>Neoptera</taxon>
        <taxon>Endopterygota</taxon>
        <taxon>Diptera</taxon>
        <taxon>Nematocera</taxon>
        <taxon>Culicoidea</taxon>
        <taxon>Culicidae</taxon>
        <taxon>Culicinae</taxon>
        <taxon>Aedini</taxon>
        <taxon>Aedes</taxon>
        <taxon>Stegomyia</taxon>
    </lineage>
</organism>
<evidence type="ECO:0000313" key="1">
    <source>
        <dbReference type="EnsemblMetazoa" id="AAEL022746-PA"/>
    </source>
</evidence>
<dbReference type="AlphaFoldDB" id="A0A6I8U0N1"/>
<evidence type="ECO:0000313" key="2">
    <source>
        <dbReference type="Proteomes" id="UP000008820"/>
    </source>
</evidence>
<dbReference type="Pfam" id="PF07841">
    <property type="entry name" value="DM4_12"/>
    <property type="match status" value="1"/>
</dbReference>
<keyword evidence="2" id="KW-1185">Reference proteome</keyword>
<dbReference type="Proteomes" id="UP000008820">
    <property type="component" value="Chromosome 3"/>
</dbReference>
<proteinExistence type="predicted"/>
<dbReference type="PANTHER" id="PTHR21398">
    <property type="entry name" value="AGAP007094-PA"/>
    <property type="match status" value="1"/>
</dbReference>
<dbReference type="PANTHER" id="PTHR21398:SF23">
    <property type="entry name" value="AGAP002978-PA"/>
    <property type="match status" value="1"/>
</dbReference>
<dbReference type="SMART" id="SM00718">
    <property type="entry name" value="DM4_12"/>
    <property type="match status" value="1"/>
</dbReference>
<sequence>MKLIWFVLVVGLGASVVHSTDNESDHYSNSTRIINRRKRYLIFRNISRGFARVNVRDRMADSTNIWAQGAGFRWNIEYNNPPGLKITKRDIHKTLGEMIQIHDFDGRACILRTICELSHNITPNSGIIFKLFKRIFSPPLATDDTSNGSSSLPQGDEIYFPYLTSDDCAELDRHCPISQLEILDSDNAV</sequence>
<protein>
    <submittedName>
        <fullName evidence="1">Uncharacterized protein</fullName>
    </submittedName>
</protein>
<name>A0A6I8U0N1_AEDAE</name>